<dbReference type="Gene3D" id="2.60.40.150">
    <property type="entry name" value="C2 domain"/>
    <property type="match status" value="2"/>
</dbReference>
<dbReference type="AlphaFoldDB" id="A0A7E6EPN0"/>
<evidence type="ECO:0000313" key="3">
    <source>
        <dbReference type="Proteomes" id="UP000515154"/>
    </source>
</evidence>
<dbReference type="GO" id="GO:0070382">
    <property type="term" value="C:exocytic vesicle"/>
    <property type="evidence" value="ECO:0007669"/>
    <property type="project" value="TreeGrafter"/>
</dbReference>
<dbReference type="GO" id="GO:0000149">
    <property type="term" value="F:SNARE binding"/>
    <property type="evidence" value="ECO:0007669"/>
    <property type="project" value="TreeGrafter"/>
</dbReference>
<proteinExistence type="predicted"/>
<feature type="domain" description="C2" evidence="2">
    <location>
        <begin position="138"/>
        <end position="278"/>
    </location>
</feature>
<dbReference type="Pfam" id="PF00168">
    <property type="entry name" value="C2"/>
    <property type="match status" value="2"/>
</dbReference>
<dbReference type="GO" id="GO:0030276">
    <property type="term" value="F:clathrin binding"/>
    <property type="evidence" value="ECO:0007669"/>
    <property type="project" value="TreeGrafter"/>
</dbReference>
<organism evidence="3 4">
    <name type="scientific">Octopus sinensis</name>
    <name type="common">East Asian common octopus</name>
    <dbReference type="NCBI Taxonomy" id="2607531"/>
    <lineage>
        <taxon>Eukaryota</taxon>
        <taxon>Metazoa</taxon>
        <taxon>Spiralia</taxon>
        <taxon>Lophotrochozoa</taxon>
        <taxon>Mollusca</taxon>
        <taxon>Cephalopoda</taxon>
        <taxon>Coleoidea</taxon>
        <taxon>Octopodiformes</taxon>
        <taxon>Octopoda</taxon>
        <taxon>Incirrata</taxon>
        <taxon>Octopodidae</taxon>
        <taxon>Octopus</taxon>
    </lineage>
</organism>
<feature type="transmembrane region" description="Helical" evidence="1">
    <location>
        <begin position="22"/>
        <end position="48"/>
    </location>
</feature>
<name>A0A7E6EPN0_9MOLL</name>
<dbReference type="GO" id="GO:0005509">
    <property type="term" value="F:calcium ion binding"/>
    <property type="evidence" value="ECO:0007669"/>
    <property type="project" value="TreeGrafter"/>
</dbReference>
<evidence type="ECO:0000256" key="1">
    <source>
        <dbReference type="SAM" id="Phobius"/>
    </source>
</evidence>
<dbReference type="Proteomes" id="UP000515154">
    <property type="component" value="Linkage group LG4"/>
</dbReference>
<evidence type="ECO:0000259" key="2">
    <source>
        <dbReference type="PROSITE" id="PS50004"/>
    </source>
</evidence>
<dbReference type="PANTHER" id="PTHR10024">
    <property type="entry name" value="SYNAPTOTAGMIN"/>
    <property type="match status" value="1"/>
</dbReference>
<dbReference type="SUPFAM" id="SSF49562">
    <property type="entry name" value="C2 domain (Calcium/lipid-binding domain, CaLB)"/>
    <property type="match status" value="2"/>
</dbReference>
<keyword evidence="3" id="KW-1185">Reference proteome</keyword>
<protein>
    <submittedName>
        <fullName evidence="4">Synaptotagmin-1 isoform X1</fullName>
    </submittedName>
</protein>
<accession>A0A7E6EPN0</accession>
<dbReference type="SMART" id="SM00239">
    <property type="entry name" value="C2"/>
    <property type="match status" value="2"/>
</dbReference>
<dbReference type="GO" id="GO:0017156">
    <property type="term" value="P:calcium-ion regulated exocytosis"/>
    <property type="evidence" value="ECO:0007669"/>
    <property type="project" value="TreeGrafter"/>
</dbReference>
<dbReference type="PROSITE" id="PS50004">
    <property type="entry name" value="C2"/>
    <property type="match status" value="2"/>
</dbReference>
<keyword evidence="1" id="KW-1133">Transmembrane helix</keyword>
<feature type="domain" description="C2" evidence="2">
    <location>
        <begin position="289"/>
        <end position="426"/>
    </location>
</feature>
<dbReference type="GO" id="GO:0001786">
    <property type="term" value="F:phosphatidylserine binding"/>
    <property type="evidence" value="ECO:0007669"/>
    <property type="project" value="TreeGrafter"/>
</dbReference>
<reference evidence="4" key="1">
    <citation type="submission" date="2025-08" db="UniProtKB">
        <authorList>
            <consortium name="RefSeq"/>
        </authorList>
    </citation>
    <scope>IDENTIFICATION</scope>
</reference>
<dbReference type="PANTHER" id="PTHR10024:SF348">
    <property type="entry name" value="SYNAPTOTAGMIN-17"/>
    <property type="match status" value="1"/>
</dbReference>
<gene>
    <name evidence="4" type="primary">LOC115210948</name>
</gene>
<dbReference type="InterPro" id="IPR000008">
    <property type="entry name" value="C2_dom"/>
</dbReference>
<keyword evidence="1" id="KW-0812">Transmembrane</keyword>
<dbReference type="CDD" id="cd00276">
    <property type="entry name" value="C2B_Synaptotagmin"/>
    <property type="match status" value="1"/>
</dbReference>
<dbReference type="RefSeq" id="XP_036357616.1">
    <property type="nucleotide sequence ID" value="XM_036501723.1"/>
</dbReference>
<sequence>MSSQAVSPGYVIELGFWTKLDIIAGMILFFVIVITIVVCSITPICPLFRFCPFNKKFLKNAKYKADGLQTNYGTLNTKPSNKKKVLRPYIMDIQKEVESSDYSDCNFGDHMELSLSKMDENEKDPSSTTVNGSTKTTKVGRLSYKLKYEQDLKKLTIKIIKANDLMLLEPNSLPVDNYVRIRLYRSQRSIFNFNRHKQHQSFSFDKLDLEVQTRIKRKTENPVFNEKFAIFVEEKHLKNYIMRLQMCDFDHYSCHTVKGETQSKFCEMKIFNGEEKSFDCEFTEPIEDSLGEAYICLTYLPTAEKLYFKLTQITGLPVLSKETNCTDAYVRVALMSDGRAMKKTKTSLRNATNGNPIFNETYIFDVPNNQLENIYFIISVLHHNKRDEKSGYLIGRIYVGAKFDKKSKYHWEEMVRHSRKEIGTWYKIKG</sequence>
<keyword evidence="1" id="KW-0472">Membrane</keyword>
<dbReference type="InterPro" id="IPR035892">
    <property type="entry name" value="C2_domain_sf"/>
</dbReference>
<dbReference type="GO" id="GO:0005544">
    <property type="term" value="F:calcium-dependent phospholipid binding"/>
    <property type="evidence" value="ECO:0007669"/>
    <property type="project" value="TreeGrafter"/>
</dbReference>
<evidence type="ECO:0000313" key="4">
    <source>
        <dbReference type="RefSeq" id="XP_036357616.1"/>
    </source>
</evidence>
<dbReference type="GO" id="GO:0005886">
    <property type="term" value="C:plasma membrane"/>
    <property type="evidence" value="ECO:0007669"/>
    <property type="project" value="TreeGrafter"/>
</dbReference>